<name>A0ABP9D747_9BACT</name>
<dbReference type="Pfam" id="PF13087">
    <property type="entry name" value="AAA_12"/>
    <property type="match status" value="1"/>
</dbReference>
<comment type="caution">
    <text evidence="8">The sequence shown here is derived from an EMBL/GenBank/DDBJ whole genome shotgun (WGS) entry which is preliminary data.</text>
</comment>
<evidence type="ECO:0000256" key="1">
    <source>
        <dbReference type="ARBA" id="ARBA00007913"/>
    </source>
</evidence>
<dbReference type="InterPro" id="IPR027417">
    <property type="entry name" value="P-loop_NTPase"/>
</dbReference>
<evidence type="ECO:0000259" key="6">
    <source>
        <dbReference type="Pfam" id="PF13086"/>
    </source>
</evidence>
<keyword evidence="5" id="KW-0067">ATP-binding</keyword>
<keyword evidence="3" id="KW-0378">Hydrolase</keyword>
<proteinExistence type="inferred from homology"/>
<protein>
    <submittedName>
        <fullName evidence="8">AAA domain-containing protein</fullName>
    </submittedName>
</protein>
<reference evidence="9" key="1">
    <citation type="journal article" date="2019" name="Int. J. Syst. Evol. Microbiol.">
        <title>The Global Catalogue of Microorganisms (GCM) 10K type strain sequencing project: providing services to taxonomists for standard genome sequencing and annotation.</title>
        <authorList>
            <consortium name="The Broad Institute Genomics Platform"/>
            <consortium name="The Broad Institute Genome Sequencing Center for Infectious Disease"/>
            <person name="Wu L."/>
            <person name="Ma J."/>
        </authorList>
    </citation>
    <scope>NUCLEOTIDE SEQUENCE [LARGE SCALE GENOMIC DNA]</scope>
    <source>
        <strain evidence="9">JCM 18326</strain>
    </source>
</reference>
<feature type="domain" description="DNA2/NAM7 helicase helicase" evidence="6">
    <location>
        <begin position="850"/>
        <end position="923"/>
    </location>
</feature>
<keyword evidence="2" id="KW-0547">Nucleotide-binding</keyword>
<dbReference type="Gene3D" id="3.40.50.300">
    <property type="entry name" value="P-loop containing nucleotide triphosphate hydrolases"/>
    <property type="match status" value="3"/>
</dbReference>
<dbReference type="PANTHER" id="PTHR43788">
    <property type="entry name" value="DNA2/NAM7 HELICASE FAMILY MEMBER"/>
    <property type="match status" value="1"/>
</dbReference>
<evidence type="ECO:0000259" key="7">
    <source>
        <dbReference type="Pfam" id="PF13087"/>
    </source>
</evidence>
<gene>
    <name evidence="8" type="ORF">GCM10023331_15450</name>
</gene>
<dbReference type="CDD" id="cd18808">
    <property type="entry name" value="SF1_C_Upf1"/>
    <property type="match status" value="1"/>
</dbReference>
<dbReference type="InterPro" id="IPR025103">
    <property type="entry name" value="DUF4011"/>
</dbReference>
<accession>A0ABP9D747</accession>
<feature type="domain" description="DNA2/NAM7 helicase-like C-terminal" evidence="7">
    <location>
        <begin position="955"/>
        <end position="1126"/>
    </location>
</feature>
<dbReference type="InterPro" id="IPR041677">
    <property type="entry name" value="DNA2/NAM7_AAA_11"/>
</dbReference>
<dbReference type="Proteomes" id="UP001500298">
    <property type="component" value="Unassembled WGS sequence"/>
</dbReference>
<dbReference type="InterPro" id="IPR041679">
    <property type="entry name" value="DNA2/NAM7-like_C"/>
</dbReference>
<dbReference type="Pfam" id="PF13195">
    <property type="entry name" value="DUF4011"/>
    <property type="match status" value="1"/>
</dbReference>
<dbReference type="InterPro" id="IPR047187">
    <property type="entry name" value="SF1_C_Upf1"/>
</dbReference>
<organism evidence="8 9">
    <name type="scientific">Algivirga pacifica</name>
    <dbReference type="NCBI Taxonomy" id="1162670"/>
    <lineage>
        <taxon>Bacteria</taxon>
        <taxon>Pseudomonadati</taxon>
        <taxon>Bacteroidota</taxon>
        <taxon>Cytophagia</taxon>
        <taxon>Cytophagales</taxon>
        <taxon>Flammeovirgaceae</taxon>
        <taxon>Algivirga</taxon>
    </lineage>
</organism>
<evidence type="ECO:0000313" key="8">
    <source>
        <dbReference type="EMBL" id="GAA4831125.1"/>
    </source>
</evidence>
<comment type="similarity">
    <text evidence="1">Belongs to the DNA2/NAM7 helicase family.</text>
</comment>
<evidence type="ECO:0000256" key="4">
    <source>
        <dbReference type="ARBA" id="ARBA00022806"/>
    </source>
</evidence>
<feature type="domain" description="DNA2/NAM7 helicase helicase" evidence="6">
    <location>
        <begin position="237"/>
        <end position="357"/>
    </location>
</feature>
<keyword evidence="4" id="KW-0347">Helicase</keyword>
<keyword evidence="9" id="KW-1185">Reference proteome</keyword>
<dbReference type="InterPro" id="IPR050534">
    <property type="entry name" value="Coronavir_polyprotein_1ab"/>
</dbReference>
<dbReference type="SUPFAM" id="SSF52540">
    <property type="entry name" value="P-loop containing nucleoside triphosphate hydrolases"/>
    <property type="match status" value="1"/>
</dbReference>
<evidence type="ECO:0000313" key="9">
    <source>
        <dbReference type="Proteomes" id="UP001500298"/>
    </source>
</evidence>
<sequence length="1276" mass="149746">MLSKLLFKQQPVSVCAISDSRHAPTNEMSQYLRNIQRTNKRIVEESGHQDLFLGYLFVEGKLHNGQIIRSPLLLIPVRLFTQENNWYLQKREDIDMSFNKTLLHAYAYHNNIRLEDDFIDTHFGQFPSEVLPFLTELYEYLENSSLSIHFNQNTLSESLLPFTSLQKEDINTEYKIGQLKIQPQAVLGIFPQADSHLIPDYEFLIQQKQLNAVEDLVSTEIDVAPQGEEKLYNPYPIDTSQEECMIRIKEGSSMVIQGPPGSGKSQLICNLVADYISRGKNVLVVSQKRVALEVVLKRLRSKNLDKFTAIVHDHKNDRPGLYHKIEQQIEAIDTYQQRNNSLDSIFMEREFIRLSREIQKNVETLDAFYEGLYSTTECGRSVKELYLNSSLNAPHIDLKNHYRQIHFNDFESTCRVIKKWIRYYQRFDKPSYIWSKRKSFAFLQVKDYKKITSLLEQIPAYRDLFIQEFEDLLKIKLTIKECEWLFDKTPLIEKFLELVKDQETFRLFKACLPYYTSEKELEDYGFKLMMAFDHHGIESTLDRMDLDYWMEQVSKVLGTHHNWLNKQKWKILGSKKQELQSLFEKNELDINNEKDCKTLIRRIENRENYEHYASERSLIPWLAPLPEEINYVPVEKWLVKHENALAARNLYEELRIGLKFIDIRSVSFERLSHIFERIIERAKELHVKKTEWKQYFSDNMLSKLLDSSINTQKLENTLESDFEQLCEYDQLKSDYPTYVSDIIELLFNYKQDIQEDEAVELFTNSLHLHWINDIEAKYPALRIVSGNTLEETEAQLQQDLKSKRALCEDIVLMNARERTYKYIEYNRLQNMVTYRDLNHQVSKKRMVWPLRKLVSQHLEELMDLLPCWIASPEAVSNIFPMQKVFDLVIFDEASQCYAERGLPAMYRGKQTIILGDSKQLSPFDLYQTRWDTSEEDSESILEVDSLLELGRLFLPEKMLKGHYRSEALELLDFSNQHFYQGQLSLIPHIQTIQQRQPAISFEYIPNAIWEKQTNLKEAEKVVAIAESIYWKDEVSIGIITFNYHQQELIENLLEEKGIYTSEKIFVKNIENVQGDEMDLILFSIGYAPNEEGEIKAHFGSLNAVGGENRLNVAISRARKKVIVVSSLMPEDLDVEQVKNDGPKLLKAYLQYALDVSKGKYQSVLTPSSEVPFLKQLKDQFQTIEDASANLTSSLPFADLSIETNRIEGIVNTDDLYFYKQPYAKGRHAYNIMELEDKGWKQKRFYSRNYWKNPEKLIANVRDYVNQVCLVNANGEK</sequence>
<evidence type="ECO:0000256" key="2">
    <source>
        <dbReference type="ARBA" id="ARBA00022741"/>
    </source>
</evidence>
<evidence type="ECO:0000256" key="3">
    <source>
        <dbReference type="ARBA" id="ARBA00022801"/>
    </source>
</evidence>
<dbReference type="PANTHER" id="PTHR43788:SF8">
    <property type="entry name" value="DNA-BINDING PROTEIN SMUBP-2"/>
    <property type="match status" value="1"/>
</dbReference>
<dbReference type="EMBL" id="BAABJX010000024">
    <property type="protein sequence ID" value="GAA4831125.1"/>
    <property type="molecule type" value="Genomic_DNA"/>
</dbReference>
<evidence type="ECO:0000256" key="5">
    <source>
        <dbReference type="ARBA" id="ARBA00022840"/>
    </source>
</evidence>
<dbReference type="RefSeq" id="WP_425550439.1">
    <property type="nucleotide sequence ID" value="NZ_BAABJX010000024.1"/>
</dbReference>
<dbReference type="Pfam" id="PF13086">
    <property type="entry name" value="AAA_11"/>
    <property type="match status" value="2"/>
</dbReference>